<evidence type="ECO:0000256" key="1">
    <source>
        <dbReference type="ARBA" id="ARBA00022490"/>
    </source>
</evidence>
<keyword evidence="3 6" id="KW-0489">Methyltransferase</keyword>
<gene>
    <name evidence="6" type="primary">rlmM</name>
    <name evidence="12" type="ORF">EV148_11060</name>
</gene>
<comment type="function">
    <text evidence="6">Catalyzes the 2'-O-methylation at nucleotide C2498 in 23S rRNA.</text>
</comment>
<evidence type="ECO:0000313" key="12">
    <source>
        <dbReference type="EMBL" id="TCO37249.1"/>
    </source>
</evidence>
<dbReference type="GO" id="GO:0006364">
    <property type="term" value="P:rRNA processing"/>
    <property type="evidence" value="ECO:0007669"/>
    <property type="project" value="UniProtKB-UniRule"/>
</dbReference>
<evidence type="ECO:0000256" key="4">
    <source>
        <dbReference type="ARBA" id="ARBA00022679"/>
    </source>
</evidence>
<comment type="caution">
    <text evidence="12">The sequence shown here is derived from an EMBL/GenBank/DDBJ whole genome shotgun (WGS) entry which is preliminary data.</text>
</comment>
<evidence type="ECO:0000259" key="10">
    <source>
        <dbReference type="Pfam" id="PF18125"/>
    </source>
</evidence>
<dbReference type="PANTHER" id="PTHR37524:SF2">
    <property type="entry name" value="RIBOSOMAL RNA METHYLTRANSFERASE FTSJ DOMAIN-CONTAINING PROTEIN"/>
    <property type="match status" value="1"/>
</dbReference>
<keyword evidence="5 6" id="KW-0949">S-adenosyl-L-methionine</keyword>
<dbReference type="InterPro" id="IPR040739">
    <property type="entry name" value="RlmM_FDX"/>
</dbReference>
<name>A0A4R2I1A2_9GAMM</name>
<evidence type="ECO:0000259" key="9">
    <source>
        <dbReference type="Pfam" id="PF01728"/>
    </source>
</evidence>
<proteinExistence type="inferred from homology"/>
<keyword evidence="2 6" id="KW-0698">rRNA processing</keyword>
<dbReference type="Gene3D" id="3.30.2300.20">
    <property type="match status" value="1"/>
</dbReference>
<feature type="binding site" evidence="6 8">
    <location>
        <position position="199"/>
    </location>
    <ligand>
        <name>S-adenosyl-L-methionine</name>
        <dbReference type="ChEBI" id="CHEBI:59789"/>
    </ligand>
</feature>
<accession>A0A4R2I1A2</accession>
<reference evidence="12 13" key="1">
    <citation type="journal article" date="2015" name="Stand. Genomic Sci.">
        <title>Genomic Encyclopedia of Bacterial and Archaeal Type Strains, Phase III: the genomes of soil and plant-associated and newly described type strains.</title>
        <authorList>
            <person name="Whitman W.B."/>
            <person name="Woyke T."/>
            <person name="Klenk H.P."/>
            <person name="Zhou Y."/>
            <person name="Lilburn T.G."/>
            <person name="Beck B.J."/>
            <person name="De Vos P."/>
            <person name="Vandamme P."/>
            <person name="Eisen J.A."/>
            <person name="Garrity G."/>
            <person name="Hugenholtz P."/>
            <person name="Kyrpides N.C."/>
        </authorList>
    </citation>
    <scope>NUCLEOTIDE SEQUENCE [LARGE SCALE GENOMIC DNA]</scope>
    <source>
        <strain evidence="12 13">A3</strain>
    </source>
</reference>
<evidence type="ECO:0000256" key="8">
    <source>
        <dbReference type="PIRSR" id="PIRSR028774-2"/>
    </source>
</evidence>
<feature type="domain" description="RlmM ferredoxin-like" evidence="10">
    <location>
        <begin position="17"/>
        <end position="80"/>
    </location>
</feature>
<comment type="subunit">
    <text evidence="6">Monomer.</text>
</comment>
<feature type="domain" description="Ribosomal RNA methyltransferase FtsJ" evidence="9">
    <location>
        <begin position="197"/>
        <end position="290"/>
    </location>
</feature>
<dbReference type="Gene3D" id="3.30.70.2810">
    <property type="match status" value="1"/>
</dbReference>
<dbReference type="AlphaFoldDB" id="A0A4R2I1A2"/>
<feature type="binding site" evidence="6 8">
    <location>
        <position position="271"/>
    </location>
    <ligand>
        <name>S-adenosyl-L-methionine</name>
        <dbReference type="ChEBI" id="CHEBI:59789"/>
    </ligand>
</feature>
<protein>
    <recommendedName>
        <fullName evidence="6">Ribosomal RNA large subunit methyltransferase M</fullName>
        <ecNumber evidence="6">2.1.1.186</ecNumber>
    </recommendedName>
    <alternativeName>
        <fullName evidence="6">23S rRNA (cytidine2498-2'-O)-methyltransferase</fullName>
    </alternativeName>
    <alternativeName>
        <fullName evidence="6">23S rRNA 2'-O-ribose methyltransferase RlmM</fullName>
    </alternativeName>
</protein>
<comment type="subcellular location">
    <subcellularLocation>
        <location evidence="6">Cytoplasm</location>
    </subcellularLocation>
</comment>
<dbReference type="PANTHER" id="PTHR37524">
    <property type="entry name" value="RIBOSOMAL RNA LARGE SUBUNIT METHYLTRANSFERASE M"/>
    <property type="match status" value="1"/>
</dbReference>
<keyword evidence="1 6" id="KW-0963">Cytoplasm</keyword>
<dbReference type="GO" id="GO:0008757">
    <property type="term" value="F:S-adenosylmethionine-dependent methyltransferase activity"/>
    <property type="evidence" value="ECO:0007669"/>
    <property type="project" value="UniProtKB-UniRule"/>
</dbReference>
<comment type="similarity">
    <text evidence="6">Belongs to the class I-like SAM-binding methyltransferase superfamily. RNA methyltransferase RlmE family. RlmM subfamily.</text>
</comment>
<comment type="catalytic activity">
    <reaction evidence="6">
        <text>cytidine(2498) in 23S rRNA + S-adenosyl-L-methionine = 2'-O-methylcytidine(2498) in 23S rRNA + S-adenosyl-L-homocysteine + H(+)</text>
        <dbReference type="Rhea" id="RHEA:42788"/>
        <dbReference type="Rhea" id="RHEA-COMP:10244"/>
        <dbReference type="Rhea" id="RHEA-COMP:10245"/>
        <dbReference type="ChEBI" id="CHEBI:15378"/>
        <dbReference type="ChEBI" id="CHEBI:57856"/>
        <dbReference type="ChEBI" id="CHEBI:59789"/>
        <dbReference type="ChEBI" id="CHEBI:74495"/>
        <dbReference type="ChEBI" id="CHEBI:82748"/>
        <dbReference type="EC" id="2.1.1.186"/>
    </reaction>
</comment>
<dbReference type="Pfam" id="PF21239">
    <property type="entry name" value="RLMM_N"/>
    <property type="match status" value="1"/>
</dbReference>
<dbReference type="EC" id="2.1.1.186" evidence="6"/>
<feature type="binding site" evidence="6 8">
    <location>
        <begin position="232"/>
        <end position="235"/>
    </location>
    <ligand>
        <name>S-adenosyl-L-methionine</name>
        <dbReference type="ChEBI" id="CHEBI:59789"/>
    </ligand>
</feature>
<feature type="domain" description="Ribosomal RNA large subunit methyltransferase M THUMP-like" evidence="11">
    <location>
        <begin position="93"/>
        <end position="173"/>
    </location>
</feature>
<evidence type="ECO:0000256" key="6">
    <source>
        <dbReference type="HAMAP-Rule" id="MF_01551"/>
    </source>
</evidence>
<feature type="binding site" evidence="6 8">
    <location>
        <position position="251"/>
    </location>
    <ligand>
        <name>S-adenosyl-L-methionine</name>
        <dbReference type="ChEBI" id="CHEBI:59789"/>
    </ligand>
</feature>
<evidence type="ECO:0000313" key="13">
    <source>
        <dbReference type="Proteomes" id="UP000294862"/>
    </source>
</evidence>
<dbReference type="InterPro" id="IPR002877">
    <property type="entry name" value="RNA_MeTrfase_FtsJ_dom"/>
</dbReference>
<dbReference type="PIRSF" id="PIRSF028774">
    <property type="entry name" value="UCP028774"/>
    <property type="match status" value="1"/>
</dbReference>
<dbReference type="Proteomes" id="UP000294862">
    <property type="component" value="Unassembled WGS sequence"/>
</dbReference>
<dbReference type="HAMAP" id="MF_01551">
    <property type="entry name" value="23SrRNA_methyltr_M"/>
    <property type="match status" value="1"/>
</dbReference>
<keyword evidence="13" id="KW-1185">Reference proteome</keyword>
<evidence type="ECO:0000256" key="7">
    <source>
        <dbReference type="PIRSR" id="PIRSR028774-1"/>
    </source>
</evidence>
<dbReference type="GO" id="GO:0032259">
    <property type="term" value="P:methylation"/>
    <property type="evidence" value="ECO:0007669"/>
    <property type="project" value="UniProtKB-KW"/>
</dbReference>
<evidence type="ECO:0000259" key="11">
    <source>
        <dbReference type="Pfam" id="PF21239"/>
    </source>
</evidence>
<evidence type="ECO:0000256" key="5">
    <source>
        <dbReference type="ARBA" id="ARBA00022691"/>
    </source>
</evidence>
<dbReference type="OrthoDB" id="154490at2"/>
<keyword evidence="4 6" id="KW-0808">Transferase</keyword>
<dbReference type="EMBL" id="SLWQ01000010">
    <property type="protein sequence ID" value="TCO37249.1"/>
    <property type="molecule type" value="Genomic_DNA"/>
</dbReference>
<organism evidence="12 13">
    <name type="scientific">Dokdonella fugitiva</name>
    <dbReference type="NCBI Taxonomy" id="328517"/>
    <lineage>
        <taxon>Bacteria</taxon>
        <taxon>Pseudomonadati</taxon>
        <taxon>Pseudomonadota</taxon>
        <taxon>Gammaproteobacteria</taxon>
        <taxon>Lysobacterales</taxon>
        <taxon>Rhodanobacteraceae</taxon>
        <taxon>Dokdonella</taxon>
    </lineage>
</organism>
<dbReference type="Pfam" id="PF18125">
    <property type="entry name" value="RlmM_FDX"/>
    <property type="match status" value="1"/>
</dbReference>
<dbReference type="Gene3D" id="3.40.50.150">
    <property type="entry name" value="Vaccinia Virus protein VP39"/>
    <property type="match status" value="1"/>
</dbReference>
<evidence type="ECO:0000256" key="2">
    <source>
        <dbReference type="ARBA" id="ARBA00022552"/>
    </source>
</evidence>
<dbReference type="NCBIfam" id="NF008734">
    <property type="entry name" value="PRK11760.1"/>
    <property type="match status" value="1"/>
</dbReference>
<sequence length="365" mass="40208">MRTRPAGPPMSAPAFRRLLAYCRPGFEGECAQELAALDARQSGAGYARAARGSGHVEFVSDDAPALAGSWRDLVFARQLLGVLGEARDLPPKDRLSVLLPMIEGEDPADGPCRWCDAWVEAPDSDAARELAPLCRGLEAALVAALKQRKLIDRASRWRLHLCMTATDAAYVAVAERTLSAPWPGGIPRLKFPRGAPSRSTLKLEEALLVLLDEGERERWLEPGMRAVDLGASPGGWTWQLVARSLHVTAVDNGPMDAALLASGLVDHLRADGFRYRPTRPVDWLVCDMVEQPRRVAELMAHWLAEGLCRHAIFNLKLPMKKRHDEVRLCLDLVAGALAASGRRVEVRAKQLYHDREEITVYARVA</sequence>
<dbReference type="InterPro" id="IPR048646">
    <property type="entry name" value="RlmM_THUMP-like"/>
</dbReference>
<dbReference type="Pfam" id="PF01728">
    <property type="entry name" value="FtsJ"/>
    <property type="match status" value="1"/>
</dbReference>
<dbReference type="SUPFAM" id="SSF53335">
    <property type="entry name" value="S-adenosyl-L-methionine-dependent methyltransferases"/>
    <property type="match status" value="1"/>
</dbReference>
<dbReference type="GO" id="GO:0005737">
    <property type="term" value="C:cytoplasm"/>
    <property type="evidence" value="ECO:0007669"/>
    <property type="project" value="UniProtKB-SubCell"/>
</dbReference>
<feature type="active site" description="Proton acceptor" evidence="6 7">
    <location>
        <position position="316"/>
    </location>
</feature>
<dbReference type="InterPro" id="IPR011224">
    <property type="entry name" value="rRNA_MeTrfase_M"/>
</dbReference>
<dbReference type="InterPro" id="IPR029063">
    <property type="entry name" value="SAM-dependent_MTases_sf"/>
</dbReference>
<feature type="binding site" evidence="6 8">
    <location>
        <position position="287"/>
    </location>
    <ligand>
        <name>S-adenosyl-L-methionine</name>
        <dbReference type="ChEBI" id="CHEBI:59789"/>
    </ligand>
</feature>
<evidence type="ECO:0000256" key="3">
    <source>
        <dbReference type="ARBA" id="ARBA00022603"/>
    </source>
</evidence>